<evidence type="ECO:0000313" key="2">
    <source>
        <dbReference type="EMBL" id="KAJ1096845.1"/>
    </source>
</evidence>
<organism evidence="2 3">
    <name type="scientific">Pleurodeles waltl</name>
    <name type="common">Iberian ribbed newt</name>
    <dbReference type="NCBI Taxonomy" id="8319"/>
    <lineage>
        <taxon>Eukaryota</taxon>
        <taxon>Metazoa</taxon>
        <taxon>Chordata</taxon>
        <taxon>Craniata</taxon>
        <taxon>Vertebrata</taxon>
        <taxon>Euteleostomi</taxon>
        <taxon>Amphibia</taxon>
        <taxon>Batrachia</taxon>
        <taxon>Caudata</taxon>
        <taxon>Salamandroidea</taxon>
        <taxon>Salamandridae</taxon>
        <taxon>Pleurodelinae</taxon>
        <taxon>Pleurodeles</taxon>
    </lineage>
</organism>
<gene>
    <name evidence="2" type="ORF">NDU88_001976</name>
</gene>
<keyword evidence="3" id="KW-1185">Reference proteome</keyword>
<dbReference type="AlphaFoldDB" id="A0AAV7M9P6"/>
<accession>A0AAV7M9P6</accession>
<feature type="region of interest" description="Disordered" evidence="1">
    <location>
        <begin position="35"/>
        <end position="70"/>
    </location>
</feature>
<comment type="caution">
    <text evidence="2">The sequence shown here is derived from an EMBL/GenBank/DDBJ whole genome shotgun (WGS) entry which is preliminary data.</text>
</comment>
<name>A0AAV7M9P6_PLEWA</name>
<evidence type="ECO:0000313" key="3">
    <source>
        <dbReference type="Proteomes" id="UP001066276"/>
    </source>
</evidence>
<protein>
    <submittedName>
        <fullName evidence="2">Uncharacterized protein</fullName>
    </submittedName>
</protein>
<sequence length="103" mass="11350">MEGEASRQIIMAAVLCTGLVEALCLTHLTLATRRVLESPHRPQETEGAQRRRAEVPCPAARSTSRGQRGKWREALQLGRPLCREEHLASHTGLKCGAAARRRA</sequence>
<reference evidence="2" key="1">
    <citation type="journal article" date="2022" name="bioRxiv">
        <title>Sequencing and chromosome-scale assembly of the giantPleurodeles waltlgenome.</title>
        <authorList>
            <person name="Brown T."/>
            <person name="Elewa A."/>
            <person name="Iarovenko S."/>
            <person name="Subramanian E."/>
            <person name="Araus A.J."/>
            <person name="Petzold A."/>
            <person name="Susuki M."/>
            <person name="Suzuki K.-i.T."/>
            <person name="Hayashi T."/>
            <person name="Toyoda A."/>
            <person name="Oliveira C."/>
            <person name="Osipova E."/>
            <person name="Leigh N.D."/>
            <person name="Simon A."/>
            <person name="Yun M.H."/>
        </authorList>
    </citation>
    <scope>NUCLEOTIDE SEQUENCE</scope>
    <source>
        <strain evidence="2">20211129_DDA</strain>
        <tissue evidence="2">Liver</tissue>
    </source>
</reference>
<dbReference type="EMBL" id="JANPWB010000014">
    <property type="protein sequence ID" value="KAJ1096845.1"/>
    <property type="molecule type" value="Genomic_DNA"/>
</dbReference>
<feature type="compositionally biased region" description="Basic and acidic residues" evidence="1">
    <location>
        <begin position="35"/>
        <end position="54"/>
    </location>
</feature>
<dbReference type="Proteomes" id="UP001066276">
    <property type="component" value="Chromosome 10"/>
</dbReference>
<proteinExistence type="predicted"/>
<evidence type="ECO:0000256" key="1">
    <source>
        <dbReference type="SAM" id="MobiDB-lite"/>
    </source>
</evidence>